<dbReference type="EMBL" id="ML994611">
    <property type="protein sequence ID" value="KAF2194589.1"/>
    <property type="molecule type" value="Genomic_DNA"/>
</dbReference>
<dbReference type="PROSITE" id="PS50048">
    <property type="entry name" value="ZN2_CY6_FUNGAL_2"/>
    <property type="match status" value="1"/>
</dbReference>
<dbReference type="AlphaFoldDB" id="A0A6A6EUY0"/>
<dbReference type="Gene3D" id="4.10.240.10">
    <property type="entry name" value="Zn(2)-C6 fungal-type DNA-binding domain"/>
    <property type="match status" value="1"/>
</dbReference>
<dbReference type="PROSITE" id="PS00463">
    <property type="entry name" value="ZN2_CY6_FUNGAL_1"/>
    <property type="match status" value="1"/>
</dbReference>
<dbReference type="OrthoDB" id="3525185at2759"/>
<sequence length="479" mass="53423">MVGVPGRSKGCATCRKRKKRCDLQRPSCGQCEERGLVCGGYERPRIFVHEDGKGSEGASLAEHGRAATQIILQRQSCPRGPQAWIALPEALARSAYGEKSASMFCEIYLPSERTFGSSTERFTVAGWTDEIQDLYVRDDALKIALLAVSCAVVGREKHDPWMIAQGRKLYGQGLIEVGKALKHKQRATSDALLTVPRLMGLFEILFGADPDLSLQARSWRSHAEGELAMMKARKPGMHMSGAAHRLFVDGRMSPIIAAVRARKATVMNSKEWKTIPWTIEPRTPKDSLIDILAGVPELLEEVERLKASVDGVDKAELRAKIAKASLALEADLDKWSYIHAALMYEPDDKSKTPITFDHLPTAHLTLHYWTTRTLVYWALVDVYGEPNSDILPTLDGRRNPCLYARRIARAVHCFFEPAAGIFGAHQAAFPICVALWCLESCGNSEKEYMRLVWEVFKRPNLPRAVSFFLKSMRQAAAQN</sequence>
<evidence type="ECO:0000313" key="3">
    <source>
        <dbReference type="EMBL" id="KAF2194589.1"/>
    </source>
</evidence>
<accession>A0A6A6EUY0</accession>
<evidence type="ECO:0000256" key="1">
    <source>
        <dbReference type="ARBA" id="ARBA00023242"/>
    </source>
</evidence>
<dbReference type="InterPro" id="IPR001138">
    <property type="entry name" value="Zn2Cys6_DnaBD"/>
</dbReference>
<dbReference type="GO" id="GO:0008270">
    <property type="term" value="F:zinc ion binding"/>
    <property type="evidence" value="ECO:0007669"/>
    <property type="project" value="InterPro"/>
</dbReference>
<dbReference type="Proteomes" id="UP000800200">
    <property type="component" value="Unassembled WGS sequence"/>
</dbReference>
<feature type="domain" description="Zn(2)-C6 fungal-type" evidence="2">
    <location>
        <begin position="10"/>
        <end position="38"/>
    </location>
</feature>
<evidence type="ECO:0000259" key="2">
    <source>
        <dbReference type="PROSITE" id="PS50048"/>
    </source>
</evidence>
<name>A0A6A6EUY0_9PEZI</name>
<dbReference type="SUPFAM" id="SSF57701">
    <property type="entry name" value="Zn2/Cys6 DNA-binding domain"/>
    <property type="match status" value="1"/>
</dbReference>
<dbReference type="InterPro" id="IPR053178">
    <property type="entry name" value="Osmoadaptation_assoc"/>
</dbReference>
<dbReference type="PANTHER" id="PTHR38111">
    <property type="entry name" value="ZN(2)-C6 FUNGAL-TYPE DOMAIN-CONTAINING PROTEIN-RELATED"/>
    <property type="match status" value="1"/>
</dbReference>
<organism evidence="3 4">
    <name type="scientific">Zopfia rhizophila CBS 207.26</name>
    <dbReference type="NCBI Taxonomy" id="1314779"/>
    <lineage>
        <taxon>Eukaryota</taxon>
        <taxon>Fungi</taxon>
        <taxon>Dikarya</taxon>
        <taxon>Ascomycota</taxon>
        <taxon>Pezizomycotina</taxon>
        <taxon>Dothideomycetes</taxon>
        <taxon>Dothideomycetes incertae sedis</taxon>
        <taxon>Zopfiaceae</taxon>
        <taxon>Zopfia</taxon>
    </lineage>
</organism>
<reference evidence="3" key="1">
    <citation type="journal article" date="2020" name="Stud. Mycol.">
        <title>101 Dothideomycetes genomes: a test case for predicting lifestyles and emergence of pathogens.</title>
        <authorList>
            <person name="Haridas S."/>
            <person name="Albert R."/>
            <person name="Binder M."/>
            <person name="Bloem J."/>
            <person name="Labutti K."/>
            <person name="Salamov A."/>
            <person name="Andreopoulos B."/>
            <person name="Baker S."/>
            <person name="Barry K."/>
            <person name="Bills G."/>
            <person name="Bluhm B."/>
            <person name="Cannon C."/>
            <person name="Castanera R."/>
            <person name="Culley D."/>
            <person name="Daum C."/>
            <person name="Ezra D."/>
            <person name="Gonzalez J."/>
            <person name="Henrissat B."/>
            <person name="Kuo A."/>
            <person name="Liang C."/>
            <person name="Lipzen A."/>
            <person name="Lutzoni F."/>
            <person name="Magnuson J."/>
            <person name="Mondo S."/>
            <person name="Nolan M."/>
            <person name="Ohm R."/>
            <person name="Pangilinan J."/>
            <person name="Park H.-J."/>
            <person name="Ramirez L."/>
            <person name="Alfaro M."/>
            <person name="Sun H."/>
            <person name="Tritt A."/>
            <person name="Yoshinaga Y."/>
            <person name="Zwiers L.-H."/>
            <person name="Turgeon B."/>
            <person name="Goodwin S."/>
            <person name="Spatafora J."/>
            <person name="Crous P."/>
            <person name="Grigoriev I."/>
        </authorList>
    </citation>
    <scope>NUCLEOTIDE SEQUENCE</scope>
    <source>
        <strain evidence="3">CBS 207.26</strain>
    </source>
</reference>
<keyword evidence="1" id="KW-0539">Nucleus</keyword>
<dbReference type="Pfam" id="PF11951">
    <property type="entry name" value="Fungal_trans_2"/>
    <property type="match status" value="1"/>
</dbReference>
<dbReference type="CDD" id="cd00067">
    <property type="entry name" value="GAL4"/>
    <property type="match status" value="1"/>
</dbReference>
<dbReference type="SMART" id="SM00066">
    <property type="entry name" value="GAL4"/>
    <property type="match status" value="1"/>
</dbReference>
<gene>
    <name evidence="3" type="ORF">K469DRAFT_617173</name>
</gene>
<keyword evidence="4" id="KW-1185">Reference proteome</keyword>
<evidence type="ECO:0000313" key="4">
    <source>
        <dbReference type="Proteomes" id="UP000800200"/>
    </source>
</evidence>
<dbReference type="PANTHER" id="PTHR38111:SF11">
    <property type="entry name" value="TRANSCRIPTION FACTOR DOMAIN-CONTAINING PROTEIN-RELATED"/>
    <property type="match status" value="1"/>
</dbReference>
<dbReference type="InterPro" id="IPR021858">
    <property type="entry name" value="Fun_TF"/>
</dbReference>
<proteinExistence type="predicted"/>
<dbReference type="Pfam" id="PF00172">
    <property type="entry name" value="Zn_clus"/>
    <property type="match status" value="1"/>
</dbReference>
<protein>
    <recommendedName>
        <fullName evidence="2">Zn(2)-C6 fungal-type domain-containing protein</fullName>
    </recommendedName>
</protein>
<dbReference type="InterPro" id="IPR036864">
    <property type="entry name" value="Zn2-C6_fun-type_DNA-bd_sf"/>
</dbReference>
<dbReference type="GO" id="GO:0000981">
    <property type="term" value="F:DNA-binding transcription factor activity, RNA polymerase II-specific"/>
    <property type="evidence" value="ECO:0007669"/>
    <property type="project" value="InterPro"/>
</dbReference>